<dbReference type="GO" id="GO:0005975">
    <property type="term" value="P:carbohydrate metabolic process"/>
    <property type="evidence" value="ECO:0007669"/>
    <property type="project" value="InterPro"/>
</dbReference>
<comment type="caution">
    <text evidence="1">The sequence shown here is derived from an EMBL/GenBank/DDBJ whole genome shotgun (WGS) entry which is preliminary data.</text>
</comment>
<dbReference type="Proteomes" id="UP001168435">
    <property type="component" value="Unassembled WGS sequence"/>
</dbReference>
<dbReference type="EMBL" id="DYVF01000055">
    <property type="protein sequence ID" value="HJG31595.1"/>
    <property type="molecule type" value="Genomic_DNA"/>
</dbReference>
<evidence type="ECO:0000313" key="1">
    <source>
        <dbReference type="EMBL" id="HJG31595.1"/>
    </source>
</evidence>
<gene>
    <name evidence="1" type="ORF">K8U80_09435</name>
    <name evidence="2" type="ORF">QVN30_05485</name>
</gene>
<reference evidence="1" key="1">
    <citation type="journal article" date="2021" name="PeerJ">
        <title>Extensive microbial diversity within the chicken gut microbiome revealed by metagenomics and culture.</title>
        <authorList>
            <person name="Gilroy R."/>
            <person name="Ravi A."/>
            <person name="Getino M."/>
            <person name="Pursley I."/>
            <person name="Horton D.L."/>
            <person name="Alikhan N.F."/>
            <person name="Baker D."/>
            <person name="Gharbi K."/>
            <person name="Hall N."/>
            <person name="Watson M."/>
            <person name="Adriaenssens E.M."/>
            <person name="Foster-Nyarko E."/>
            <person name="Jarju S."/>
            <person name="Secka A."/>
            <person name="Antonio M."/>
            <person name="Oren A."/>
            <person name="Chaudhuri R.R."/>
            <person name="La Ragione R."/>
            <person name="Hildebrand F."/>
            <person name="Pallen M.J."/>
        </authorList>
    </citation>
    <scope>NUCLEOTIDE SEQUENCE</scope>
    <source>
        <strain evidence="1">ChiGjej2B2-7701</strain>
    </source>
</reference>
<dbReference type="AlphaFoldDB" id="A0A921IQ60"/>
<dbReference type="Proteomes" id="UP000746751">
    <property type="component" value="Unassembled WGS sequence"/>
</dbReference>
<reference evidence="2" key="4">
    <citation type="submission" date="2024-05" db="EMBL/GenBank/DDBJ databases">
        <title>Identification and characterization of horizontal gene transfer across gut microbiota members of farm animals based on homology search.</title>
        <authorList>
            <person name="Schwarzerova J."/>
            <person name="Nykrynova M."/>
            <person name="Jureckova K."/>
            <person name="Cejkova D."/>
            <person name="Rychlik I."/>
        </authorList>
    </citation>
    <scope>NUCLEOTIDE SEQUENCE</scope>
    <source>
        <strain evidence="2">176_SSukc20</strain>
    </source>
</reference>
<organism evidence="1 3">
    <name type="scientific">Collinsella ihumii</name>
    <dbReference type="NCBI Taxonomy" id="1720204"/>
    <lineage>
        <taxon>Bacteria</taxon>
        <taxon>Bacillati</taxon>
        <taxon>Actinomycetota</taxon>
        <taxon>Coriobacteriia</taxon>
        <taxon>Coriobacteriales</taxon>
        <taxon>Coriobacteriaceae</taxon>
        <taxon>Collinsella</taxon>
    </lineage>
</organism>
<evidence type="ECO:0000313" key="4">
    <source>
        <dbReference type="Proteomes" id="UP001168435"/>
    </source>
</evidence>
<dbReference type="InterPro" id="IPR001360">
    <property type="entry name" value="Glyco_hydro_1"/>
</dbReference>
<evidence type="ECO:0000313" key="2">
    <source>
        <dbReference type="EMBL" id="MDN0063759.1"/>
    </source>
</evidence>
<dbReference type="GO" id="GO:0004553">
    <property type="term" value="F:hydrolase activity, hydrolyzing O-glycosyl compounds"/>
    <property type="evidence" value="ECO:0007669"/>
    <property type="project" value="InterPro"/>
</dbReference>
<dbReference type="Gene3D" id="3.20.20.80">
    <property type="entry name" value="Glycosidases"/>
    <property type="match status" value="1"/>
</dbReference>
<dbReference type="RefSeq" id="WP_273342558.1">
    <property type="nucleotide sequence ID" value="NZ_JAUEIQ010000004.1"/>
</dbReference>
<dbReference type="InterPro" id="IPR017853">
    <property type="entry name" value="GH"/>
</dbReference>
<keyword evidence="4" id="KW-1185">Reference proteome</keyword>
<reference evidence="2" key="3">
    <citation type="submission" date="2023-06" db="EMBL/GenBank/DDBJ databases">
        <authorList>
            <person name="Zeman M."/>
            <person name="Kubasova T."/>
            <person name="Jahodarova E."/>
            <person name="Nykrynova M."/>
            <person name="Rychlik I."/>
        </authorList>
    </citation>
    <scope>NUCLEOTIDE SEQUENCE</scope>
    <source>
        <strain evidence="2">176_SSukc20</strain>
    </source>
</reference>
<protein>
    <submittedName>
        <fullName evidence="1">Family 1 glycosylhydrolase</fullName>
    </submittedName>
</protein>
<accession>A0A921IQ60</accession>
<reference evidence="1" key="2">
    <citation type="submission" date="2021-09" db="EMBL/GenBank/DDBJ databases">
        <authorList>
            <person name="Gilroy R."/>
        </authorList>
    </citation>
    <scope>NUCLEOTIDE SEQUENCE</scope>
    <source>
        <strain evidence="1">ChiGjej2B2-7701</strain>
    </source>
</reference>
<proteinExistence type="predicted"/>
<dbReference type="Pfam" id="PF00232">
    <property type="entry name" value="Glyco_hydro_1"/>
    <property type="match status" value="1"/>
</dbReference>
<name>A0A921IQ60_9ACTN</name>
<dbReference type="SUPFAM" id="SSF51445">
    <property type="entry name" value="(Trans)glycosidases"/>
    <property type="match status" value="1"/>
</dbReference>
<sequence>MKKRYGFIYVDRTDDDPRECRRYRKDSFAWYHDVIARNGAGLSL</sequence>
<dbReference type="EMBL" id="JAUEIQ010000004">
    <property type="protein sequence ID" value="MDN0063759.1"/>
    <property type="molecule type" value="Genomic_DNA"/>
</dbReference>
<evidence type="ECO:0000313" key="3">
    <source>
        <dbReference type="Proteomes" id="UP000746751"/>
    </source>
</evidence>